<dbReference type="Pfam" id="PF00773">
    <property type="entry name" value="RNB"/>
    <property type="match status" value="1"/>
</dbReference>
<dbReference type="NCBIfam" id="TIGR00358">
    <property type="entry name" value="3_prime_RNase"/>
    <property type="match status" value="1"/>
</dbReference>
<dbReference type="SMART" id="SM00316">
    <property type="entry name" value="S1"/>
    <property type="match status" value="2"/>
</dbReference>
<sequence length="647" mass="73193">MLNSDALSQLTQLKQNIRESKDIAEGTVRGTKGRYGFVVLDDDREAFLDPDQMNRVFPGDRVEVSVTKNEKDQFEATLEKLLSSDLKEFVGSYLERGKGHFVVPDVPMLSRWIFLPPKARAKAGSGDYIRCRITRHPFEDGKSQAKVIELIGKRTDESIERSYIINKFQLRDAWSDKHNEQLESLQANPQPLDLPEKERKDFTDIPFVTIDSESTKDMDDAVFAKAQDNGWQVFVAIADPSSGVGLDSPLGRESLARGQTIYFPGNSAPMIPDSLSQNTYSLVEGEQRPALVIELNVAADGTIENYEFSAATICSKAKLSYDFVSEFLDDAKHELSEEIKQSLTALKGFADARFGYRQANALVMEERPDYEYQLNEQGKIANILRVDRNSAQKVVEESMLATNVVAGQFFANEKLTALYSTHAGFREDRLPQVTKLLAEEIGEDLGDLKDVKVYQKLISDLQADTEKSNLLSVLKRQLRPSELSFESNPHLGLGFEYYANITSPIRRFNDLYNHLVIKQYLGFGDMKPITDQQLETLKEQNSDGRYACRQLEQWLICQYMEQFIGSEYAGQISMVTSQGVGIRLDDNGVEVFVQLRDRKNKEQKVEFNPERLTLVVDGTPYVFDQPVKVKITEVDQDKRNIAGTLVD</sequence>
<dbReference type="Pfam" id="PF17876">
    <property type="entry name" value="CSD2"/>
    <property type="match status" value="1"/>
</dbReference>
<dbReference type="InterPro" id="IPR003029">
    <property type="entry name" value="S1_domain"/>
</dbReference>
<feature type="domain" description="S1 motif" evidence="9">
    <location>
        <begin position="565"/>
        <end position="646"/>
    </location>
</feature>
<evidence type="ECO:0000256" key="1">
    <source>
        <dbReference type="ARBA" id="ARBA00001849"/>
    </source>
</evidence>
<dbReference type="Proteomes" id="UP001465153">
    <property type="component" value="Unassembled WGS sequence"/>
</dbReference>
<comment type="caution">
    <text evidence="10">The sequence shown here is derived from an EMBL/GenBank/DDBJ whole genome shotgun (WGS) entry which is preliminary data.</text>
</comment>
<evidence type="ECO:0000313" key="11">
    <source>
        <dbReference type="Proteomes" id="UP001465153"/>
    </source>
</evidence>
<keyword evidence="11" id="KW-1185">Reference proteome</keyword>
<evidence type="ECO:0000256" key="7">
    <source>
        <dbReference type="ARBA" id="ARBA00022839"/>
    </source>
</evidence>
<dbReference type="PROSITE" id="PS50126">
    <property type="entry name" value="S1"/>
    <property type="match status" value="1"/>
</dbReference>
<dbReference type="PANTHER" id="PTHR23355">
    <property type="entry name" value="RIBONUCLEASE"/>
    <property type="match status" value="1"/>
</dbReference>
<organism evidence="10 11">
    <name type="scientific">Sessilibacter corallicola</name>
    <dbReference type="NCBI Taxonomy" id="2904075"/>
    <lineage>
        <taxon>Bacteria</taxon>
        <taxon>Pseudomonadati</taxon>
        <taxon>Pseudomonadota</taxon>
        <taxon>Gammaproteobacteria</taxon>
        <taxon>Cellvibrionales</taxon>
        <taxon>Cellvibrionaceae</taxon>
        <taxon>Sessilibacter</taxon>
    </lineage>
</organism>
<accession>A0ABQ0A4T7</accession>
<dbReference type="InterPro" id="IPR013223">
    <property type="entry name" value="RNase_B_OB_dom"/>
</dbReference>
<dbReference type="RefSeq" id="WP_353301543.1">
    <property type="nucleotide sequence ID" value="NZ_BAABWN010000001.1"/>
</dbReference>
<evidence type="ECO:0000256" key="2">
    <source>
        <dbReference type="ARBA" id="ARBA00004496"/>
    </source>
</evidence>
<evidence type="ECO:0000256" key="3">
    <source>
        <dbReference type="ARBA" id="ARBA00012163"/>
    </source>
</evidence>
<protein>
    <recommendedName>
        <fullName evidence="3">exoribonuclease II</fullName>
        <ecNumber evidence="3">3.1.13.1</ecNumber>
    </recommendedName>
</protein>
<keyword evidence="8" id="KW-0694">RNA-binding</keyword>
<keyword evidence="6" id="KW-0378">Hydrolase</keyword>
<keyword evidence="4" id="KW-0963">Cytoplasm</keyword>
<dbReference type="EMBL" id="BAABWN010000001">
    <property type="protein sequence ID" value="GAA6166671.1"/>
    <property type="molecule type" value="Genomic_DNA"/>
</dbReference>
<evidence type="ECO:0000259" key="9">
    <source>
        <dbReference type="PROSITE" id="PS50126"/>
    </source>
</evidence>
<evidence type="ECO:0000313" key="10">
    <source>
        <dbReference type="EMBL" id="GAA6166671.1"/>
    </source>
</evidence>
<dbReference type="SUPFAM" id="SSF50249">
    <property type="entry name" value="Nucleic acid-binding proteins"/>
    <property type="match status" value="3"/>
</dbReference>
<reference evidence="10 11" key="1">
    <citation type="submission" date="2024-04" db="EMBL/GenBank/DDBJ databases">
        <title>Draft genome sequence of Sessilibacter corallicola NBRC 116591.</title>
        <authorList>
            <person name="Miyakawa T."/>
            <person name="Kusuya Y."/>
            <person name="Miura T."/>
        </authorList>
    </citation>
    <scope>NUCLEOTIDE SEQUENCE [LARGE SCALE GENOMIC DNA]</scope>
    <source>
        <strain evidence="10 11">KU-00831-HH</strain>
    </source>
</reference>
<comment type="subcellular location">
    <subcellularLocation>
        <location evidence="2">Cytoplasm</location>
    </subcellularLocation>
</comment>
<comment type="catalytic activity">
    <reaction evidence="1">
        <text>Exonucleolytic cleavage in the 3'- to 5'-direction to yield nucleoside 5'-phosphates.</text>
        <dbReference type="EC" id="3.1.13.1"/>
    </reaction>
</comment>
<gene>
    <name evidence="10" type="primary">rnb</name>
    <name evidence="10" type="ORF">NBRC116591_04810</name>
</gene>
<keyword evidence="7" id="KW-0269">Exonuclease</keyword>
<dbReference type="InterPro" id="IPR040476">
    <property type="entry name" value="CSD2"/>
</dbReference>
<dbReference type="SMART" id="SM00955">
    <property type="entry name" value="RNB"/>
    <property type="match status" value="1"/>
</dbReference>
<evidence type="ECO:0000256" key="5">
    <source>
        <dbReference type="ARBA" id="ARBA00022722"/>
    </source>
</evidence>
<dbReference type="InterPro" id="IPR004476">
    <property type="entry name" value="RNase_II/RNase_R"/>
</dbReference>
<dbReference type="InterPro" id="IPR012340">
    <property type="entry name" value="NA-bd_OB-fold"/>
</dbReference>
<proteinExistence type="predicted"/>
<dbReference type="InterPro" id="IPR001900">
    <property type="entry name" value="RNase_II/R"/>
</dbReference>
<name>A0ABQ0A4T7_9GAMM</name>
<dbReference type="InterPro" id="IPR050180">
    <property type="entry name" value="RNR_Ribonuclease"/>
</dbReference>
<evidence type="ECO:0000256" key="6">
    <source>
        <dbReference type="ARBA" id="ARBA00022801"/>
    </source>
</evidence>
<evidence type="ECO:0000256" key="4">
    <source>
        <dbReference type="ARBA" id="ARBA00022490"/>
    </source>
</evidence>
<dbReference type="Pfam" id="PF08206">
    <property type="entry name" value="OB_RNB"/>
    <property type="match status" value="1"/>
</dbReference>
<dbReference type="PANTHER" id="PTHR23355:SF37">
    <property type="entry name" value="EXORIBONUCLEASE 2"/>
    <property type="match status" value="1"/>
</dbReference>
<dbReference type="Gene3D" id="2.40.50.140">
    <property type="entry name" value="Nucleic acid-binding proteins"/>
    <property type="match status" value="2"/>
</dbReference>
<keyword evidence="5" id="KW-0540">Nuclease</keyword>
<dbReference type="EC" id="3.1.13.1" evidence="3"/>
<dbReference type="Pfam" id="PF00575">
    <property type="entry name" value="S1"/>
    <property type="match status" value="1"/>
</dbReference>
<evidence type="ECO:0000256" key="8">
    <source>
        <dbReference type="ARBA" id="ARBA00022884"/>
    </source>
</evidence>